<accession>A0A1H1ST64</accession>
<dbReference type="RefSeq" id="WP_091729139.1">
    <property type="nucleotide sequence ID" value="NZ_LT629757.1"/>
</dbReference>
<dbReference type="EMBL" id="LT629757">
    <property type="protein sequence ID" value="SDS50916.1"/>
    <property type="molecule type" value="Genomic_DNA"/>
</dbReference>
<evidence type="ECO:0000256" key="1">
    <source>
        <dbReference type="SAM" id="MobiDB-lite"/>
    </source>
</evidence>
<dbReference type="Proteomes" id="UP000198859">
    <property type="component" value="Chromosome I"/>
</dbReference>
<protein>
    <recommendedName>
        <fullName evidence="5">DUF4307 domain-containing protein</fullName>
    </recommendedName>
</protein>
<organism evidence="3 4">
    <name type="scientific">Nocardioides scoriae</name>
    <dbReference type="NCBI Taxonomy" id="642780"/>
    <lineage>
        <taxon>Bacteria</taxon>
        <taxon>Bacillati</taxon>
        <taxon>Actinomycetota</taxon>
        <taxon>Actinomycetes</taxon>
        <taxon>Propionibacteriales</taxon>
        <taxon>Nocardioidaceae</taxon>
        <taxon>Nocardioides</taxon>
    </lineage>
</organism>
<evidence type="ECO:0000313" key="3">
    <source>
        <dbReference type="EMBL" id="SDS50916.1"/>
    </source>
</evidence>
<evidence type="ECO:0000256" key="2">
    <source>
        <dbReference type="SAM" id="Phobius"/>
    </source>
</evidence>
<keyword evidence="4" id="KW-1185">Reference proteome</keyword>
<dbReference type="InterPro" id="IPR025443">
    <property type="entry name" value="DUF4307"/>
</dbReference>
<reference evidence="4" key="1">
    <citation type="submission" date="2016-10" db="EMBL/GenBank/DDBJ databases">
        <authorList>
            <person name="Varghese N."/>
            <person name="Submissions S."/>
        </authorList>
    </citation>
    <scope>NUCLEOTIDE SEQUENCE [LARGE SCALE GENOMIC DNA]</scope>
    <source>
        <strain evidence="4">DSM 22127</strain>
    </source>
</reference>
<keyword evidence="2" id="KW-0812">Transmembrane</keyword>
<evidence type="ECO:0008006" key="5">
    <source>
        <dbReference type="Google" id="ProtNLM"/>
    </source>
</evidence>
<gene>
    <name evidence="3" type="ORF">SAMN04488570_2037</name>
</gene>
<dbReference type="AlphaFoldDB" id="A0A1H1ST64"/>
<dbReference type="STRING" id="642780.SAMN04488570_2037"/>
<keyword evidence="2" id="KW-1133">Transmembrane helix</keyword>
<feature type="transmembrane region" description="Helical" evidence="2">
    <location>
        <begin position="35"/>
        <end position="55"/>
    </location>
</feature>
<sequence length="149" mass="16010">MSQSVPPSDPSREPSSGPALQDRYGRPRPGGRRGVVVVSGVVGLVALAWVAWAAWAQATPQVQSRMVTYDVVGVHRADARVTVELTDPSVRASCLVRAVAADRSVVGEQSFPVTGVEGRKGYRLQVRTERRATSVEMVGCTTPDQSRPR</sequence>
<proteinExistence type="predicted"/>
<name>A0A1H1ST64_9ACTN</name>
<keyword evidence="2" id="KW-0472">Membrane</keyword>
<dbReference type="Pfam" id="PF14155">
    <property type="entry name" value="DUF4307"/>
    <property type="match status" value="1"/>
</dbReference>
<feature type="region of interest" description="Disordered" evidence="1">
    <location>
        <begin position="1"/>
        <end position="28"/>
    </location>
</feature>
<dbReference type="OrthoDB" id="3826498at2"/>
<evidence type="ECO:0000313" key="4">
    <source>
        <dbReference type="Proteomes" id="UP000198859"/>
    </source>
</evidence>